<name>A0AB39BKA7_9MICO</name>
<evidence type="ECO:0000313" key="2">
    <source>
        <dbReference type="EMBL" id="XDI06955.1"/>
    </source>
</evidence>
<feature type="transmembrane region" description="Helical" evidence="1">
    <location>
        <begin position="223"/>
        <end position="251"/>
    </location>
</feature>
<protein>
    <recommendedName>
        <fullName evidence="3">DUF4386 family protein</fullName>
    </recommendedName>
</protein>
<proteinExistence type="predicted"/>
<keyword evidence="1" id="KW-0472">Membrane</keyword>
<keyword evidence="1" id="KW-0812">Transmembrane</keyword>
<feature type="transmembrane region" description="Helical" evidence="1">
    <location>
        <begin position="165"/>
        <end position="186"/>
    </location>
</feature>
<dbReference type="EMBL" id="CP162511">
    <property type="protein sequence ID" value="XDI06955.1"/>
    <property type="molecule type" value="Genomic_DNA"/>
</dbReference>
<feature type="transmembrane region" description="Helical" evidence="1">
    <location>
        <begin position="81"/>
        <end position="104"/>
    </location>
</feature>
<reference evidence="2" key="1">
    <citation type="submission" date="2024-05" db="EMBL/GenBank/DDBJ databases">
        <title>Herbiconiux sp. A18JL235.</title>
        <authorList>
            <person name="Zhang G."/>
        </authorList>
    </citation>
    <scope>NUCLEOTIDE SEQUENCE</scope>
    <source>
        <strain evidence="2">A18JL235</strain>
    </source>
</reference>
<organism evidence="2">
    <name type="scientific">Herbiconiux sp. A18JL235</name>
    <dbReference type="NCBI Taxonomy" id="3152363"/>
    <lineage>
        <taxon>Bacteria</taxon>
        <taxon>Bacillati</taxon>
        <taxon>Actinomycetota</taxon>
        <taxon>Actinomycetes</taxon>
        <taxon>Micrococcales</taxon>
        <taxon>Microbacteriaceae</taxon>
        <taxon>Herbiconiux</taxon>
    </lineage>
</organism>
<keyword evidence="1" id="KW-1133">Transmembrane helix</keyword>
<dbReference type="RefSeq" id="WP_368499334.1">
    <property type="nucleotide sequence ID" value="NZ_CP162511.1"/>
</dbReference>
<accession>A0AB39BKA7</accession>
<evidence type="ECO:0000256" key="1">
    <source>
        <dbReference type="SAM" id="Phobius"/>
    </source>
</evidence>
<sequence>MSTGNTNTHTHLHMHTHAHMLTVVKNGRLNPDVRLWTGIAAIAVGLLTFAEFLVQALLVGARPALDDDRALTEFMTRTANQTLFTILIDTFLMAALIVFISGFRQLITHTRPDLQWVANIMYGAGLLFIAVTLVGDAMEGGTALDTMGLDPDASSLRALTVGHTLMFGSIGCTLNALVAASAAYLTIASEALPKWTGYIAYAVAGLNLLSVPTMFGGTAPDSFFAAGGAATAMLATFPWLVWVVCVGFVAIRDRRRLEHLSPALREQVGAEDEADAGATAR</sequence>
<feature type="transmembrane region" description="Helical" evidence="1">
    <location>
        <begin position="198"/>
        <end position="217"/>
    </location>
</feature>
<dbReference type="AlphaFoldDB" id="A0AB39BKA7"/>
<gene>
    <name evidence="2" type="ORF">ABFY20_07590</name>
</gene>
<evidence type="ECO:0008006" key="3">
    <source>
        <dbReference type="Google" id="ProtNLM"/>
    </source>
</evidence>
<feature type="transmembrane region" description="Helical" evidence="1">
    <location>
        <begin position="116"/>
        <end position="135"/>
    </location>
</feature>
<feature type="transmembrane region" description="Helical" evidence="1">
    <location>
        <begin position="35"/>
        <end position="61"/>
    </location>
</feature>